<reference evidence="3 4" key="1">
    <citation type="submission" date="2017-07" db="EMBL/GenBank/DDBJ databases">
        <title>Phylogenetic study on the rhizospheric bacterium Ochrobactrum sp. A44.</title>
        <authorList>
            <person name="Krzyzanowska D.M."/>
            <person name="Ossowicki A."/>
            <person name="Rajewska M."/>
            <person name="Maciag T."/>
            <person name="Kaczynski Z."/>
            <person name="Czerwicka M."/>
            <person name="Jafra S."/>
        </authorList>
    </citation>
    <scope>NUCLEOTIDE SEQUENCE [LARGE SCALE GENOMIC DNA]</scope>
    <source>
        <strain evidence="3 4">OgA9a</strain>
    </source>
</reference>
<dbReference type="AlphaFoldDB" id="A0A256F0K5"/>
<protein>
    <submittedName>
        <fullName evidence="3">Amidohydrolase family protein</fullName>
    </submittedName>
</protein>
<proteinExistence type="predicted"/>
<evidence type="ECO:0000313" key="3">
    <source>
        <dbReference type="EMBL" id="OYR08372.1"/>
    </source>
</evidence>
<comment type="caution">
    <text evidence="3">The sequence shown here is derived from an EMBL/GenBank/DDBJ whole genome shotgun (WGS) entry which is preliminary data.</text>
</comment>
<dbReference type="Gene3D" id="3.40.630.10">
    <property type="entry name" value="Zn peptidases"/>
    <property type="match status" value="1"/>
</dbReference>
<dbReference type="Proteomes" id="UP000216478">
    <property type="component" value="Unassembled WGS sequence"/>
</dbReference>
<organism evidence="3 4">
    <name type="scientific">Brucella grignonensis</name>
    <dbReference type="NCBI Taxonomy" id="94627"/>
    <lineage>
        <taxon>Bacteria</taxon>
        <taxon>Pseudomonadati</taxon>
        <taxon>Pseudomonadota</taxon>
        <taxon>Alphaproteobacteria</taxon>
        <taxon>Hyphomicrobiales</taxon>
        <taxon>Brucellaceae</taxon>
        <taxon>Brucella/Ochrobactrum group</taxon>
        <taxon>Brucella</taxon>
    </lineage>
</organism>
<accession>A0A256F0K5</accession>
<dbReference type="InterPro" id="IPR002933">
    <property type="entry name" value="Peptidase_M20"/>
</dbReference>
<feature type="region of interest" description="Disordered" evidence="2">
    <location>
        <begin position="1"/>
        <end position="23"/>
    </location>
</feature>
<dbReference type="PANTHER" id="PTHR11014:SF63">
    <property type="entry name" value="METALLOPEPTIDASE, PUTATIVE (AFU_ORTHOLOGUE AFUA_6G09600)-RELATED"/>
    <property type="match status" value="1"/>
</dbReference>
<evidence type="ECO:0000256" key="1">
    <source>
        <dbReference type="ARBA" id="ARBA00022801"/>
    </source>
</evidence>
<name>A0A256F0K5_9HYPH</name>
<dbReference type="Pfam" id="PF01546">
    <property type="entry name" value="Peptidase_M20"/>
    <property type="match status" value="1"/>
</dbReference>
<dbReference type="PANTHER" id="PTHR11014">
    <property type="entry name" value="PEPTIDASE M20 FAMILY MEMBER"/>
    <property type="match status" value="1"/>
</dbReference>
<gene>
    <name evidence="3" type="ORF">CEV33_3294</name>
</gene>
<dbReference type="SUPFAM" id="SSF53187">
    <property type="entry name" value="Zn-dependent exopeptidases"/>
    <property type="match status" value="1"/>
</dbReference>
<evidence type="ECO:0000313" key="4">
    <source>
        <dbReference type="Proteomes" id="UP000216478"/>
    </source>
</evidence>
<keyword evidence="1 3" id="KW-0378">Hydrolase</keyword>
<dbReference type="InterPro" id="IPR017439">
    <property type="entry name" value="Amidohydrolase"/>
</dbReference>
<dbReference type="NCBIfam" id="TIGR01891">
    <property type="entry name" value="amidohydrolases"/>
    <property type="match status" value="1"/>
</dbReference>
<keyword evidence="4" id="KW-1185">Reference proteome</keyword>
<dbReference type="GO" id="GO:0016787">
    <property type="term" value="F:hydrolase activity"/>
    <property type="evidence" value="ECO:0007669"/>
    <property type="project" value="UniProtKB-KW"/>
</dbReference>
<evidence type="ECO:0000256" key="2">
    <source>
        <dbReference type="SAM" id="MobiDB-lite"/>
    </source>
</evidence>
<sequence length="321" mass="34335">MLGVAEDGWPFPERKVGDDDDRGLLVKPADQVEEQLAADLDEGELAELIEHDEVEPSKVVGDAAPLSVTIRAFSSGDRSRRRPETAFLEYRTASKIADTLHRLGYDVAVGPQVMDARAIIDPPSDSALRTARDAAIAQGGGVEWIERMPGGQTGVVATYRFGDGPVLAFRFDMDALPVFESDAPSHGPNLQSFRSEWDGRMHACGHDGHAAIGLACASRLLGLEELSGTVKLIFQPAEEGGRGAAPMIATGVLDDVDYYFVAHLGCLLPSGKIATEATGFLNSTRRRVVFSGAGAHAAINMRCSESINSSVQPSRSTALYR</sequence>
<dbReference type="EMBL" id="NNRL01000167">
    <property type="protein sequence ID" value="OYR08372.1"/>
    <property type="molecule type" value="Genomic_DNA"/>
</dbReference>